<keyword evidence="9 10" id="KW-0807">Transducer</keyword>
<dbReference type="GO" id="GO:0007165">
    <property type="term" value="P:signal transduction"/>
    <property type="evidence" value="ECO:0007669"/>
    <property type="project" value="UniProtKB-KW"/>
</dbReference>
<comment type="caution">
    <text evidence="10">Lacks conserved residue(s) required for the propagation of feature annotation.</text>
</comment>
<evidence type="ECO:0000256" key="7">
    <source>
        <dbReference type="ARBA" id="ARBA00023136"/>
    </source>
</evidence>
<evidence type="ECO:0000313" key="11">
    <source>
        <dbReference type="EMBL" id="KAF3054372.1"/>
    </source>
</evidence>
<feature type="transmembrane region" description="Helical" evidence="10">
    <location>
        <begin position="267"/>
        <end position="288"/>
    </location>
</feature>
<feature type="transmembrane region" description="Helical" evidence="10">
    <location>
        <begin position="35"/>
        <end position="56"/>
    </location>
</feature>
<feature type="transmembrane region" description="Helical" evidence="10">
    <location>
        <begin position="175"/>
        <end position="207"/>
    </location>
</feature>
<evidence type="ECO:0000256" key="5">
    <source>
        <dbReference type="ARBA" id="ARBA00022725"/>
    </source>
</evidence>
<evidence type="ECO:0000256" key="8">
    <source>
        <dbReference type="ARBA" id="ARBA00023170"/>
    </source>
</evidence>
<dbReference type="PANTHER" id="PTHR21137:SF35">
    <property type="entry name" value="ODORANT RECEPTOR 19A-RELATED"/>
    <property type="match status" value="1"/>
</dbReference>
<accession>A0A6G1LP84</accession>
<reference evidence="11 12" key="1">
    <citation type="submission" date="2019-08" db="EMBL/GenBank/DDBJ databases">
        <title>High quality draft denovo assembly of Nylanderia fulva.</title>
        <authorList>
            <person name="Vargo E.L."/>
            <person name="Tarone A.M."/>
            <person name="Konganti K.R."/>
        </authorList>
    </citation>
    <scope>NUCLEOTIDE SEQUENCE [LARGE SCALE GENOMIC DNA]</scope>
    <source>
        <strain evidence="11">TAMU-Nful-2015</strain>
        <tissue evidence="11">Whole body</tissue>
    </source>
</reference>
<name>A0A6G1LP84_9HYME</name>
<comment type="caution">
    <text evidence="11">The sequence shown here is derived from an EMBL/GenBank/DDBJ whole genome shotgun (WGS) entry which is preliminary data.</text>
</comment>
<organism evidence="11 12">
    <name type="scientific">Nylanderia fulva</name>
    <dbReference type="NCBI Taxonomy" id="613905"/>
    <lineage>
        <taxon>Eukaryota</taxon>
        <taxon>Metazoa</taxon>
        <taxon>Ecdysozoa</taxon>
        <taxon>Arthropoda</taxon>
        <taxon>Hexapoda</taxon>
        <taxon>Insecta</taxon>
        <taxon>Pterygota</taxon>
        <taxon>Neoptera</taxon>
        <taxon>Endopterygota</taxon>
        <taxon>Hymenoptera</taxon>
        <taxon>Apocrita</taxon>
        <taxon>Aculeata</taxon>
        <taxon>Formicoidea</taxon>
        <taxon>Formicidae</taxon>
        <taxon>Formicinae</taxon>
        <taxon>Nylanderia</taxon>
    </lineage>
</organism>
<dbReference type="PANTHER" id="PTHR21137">
    <property type="entry name" value="ODORANT RECEPTOR"/>
    <property type="match status" value="1"/>
</dbReference>
<keyword evidence="2" id="KW-1003">Cell membrane</keyword>
<keyword evidence="3 10" id="KW-0716">Sensory transduction</keyword>
<keyword evidence="4 10" id="KW-0812">Transmembrane</keyword>
<sequence length="395" mass="45832">MDFVGERYYKLNRICLLCLGLWPDHPYSPLKKIQVIFFETLLISFLLCEFNAFFTLKHNINIVFKFSMFVVLTVIFIVKYNAYFLLTHNIQYIYDRVKYDWNMLKTQTELKIIRGYADNAKLCTISFILLVTICMLGMYILVCIPCILDIIVPMNESRPRGLPVLVKYYFIDEEVYFYTCLTHIVIALYAGTMIVAAIATLLIAYVLHTCALFKIASYRMDHIFDENVQQMSKNLKEYVFHEKLIHAVYIHRRALDLTTIMTNSFAALYFILIGLGVCSTSLSIFNLFNTLSLDNIIDSIFLMGIIFIHLYYLFVANFVGQKIIDTSTDICQSIYNTQWYTAPLWIQKSILFIMQRSNKKSALIAGHLFDASLEGLATLLSMSMSYVMLFESIRA</sequence>
<dbReference type="GO" id="GO:0005549">
    <property type="term" value="F:odorant binding"/>
    <property type="evidence" value="ECO:0007669"/>
    <property type="project" value="InterPro"/>
</dbReference>
<proteinExistence type="inferred from homology"/>
<keyword evidence="6 10" id="KW-1133">Transmembrane helix</keyword>
<evidence type="ECO:0000256" key="10">
    <source>
        <dbReference type="RuleBase" id="RU351113"/>
    </source>
</evidence>
<evidence type="ECO:0000256" key="2">
    <source>
        <dbReference type="ARBA" id="ARBA00022475"/>
    </source>
</evidence>
<keyword evidence="12" id="KW-1185">Reference proteome</keyword>
<comment type="subcellular location">
    <subcellularLocation>
        <location evidence="1 10">Cell membrane</location>
        <topology evidence="1 10">Multi-pass membrane protein</topology>
    </subcellularLocation>
</comment>
<dbReference type="Pfam" id="PF02949">
    <property type="entry name" value="7tm_6"/>
    <property type="match status" value="1"/>
</dbReference>
<dbReference type="Proteomes" id="UP000479987">
    <property type="component" value="Unassembled WGS sequence"/>
</dbReference>
<gene>
    <name evidence="11" type="primary">Or-278</name>
    <name evidence="11" type="synonym">Nful_v1.0-Or-278</name>
    <name evidence="11" type="ORF">NFUL_NFUL000290</name>
</gene>
<feature type="transmembrane region" description="Helical" evidence="10">
    <location>
        <begin position="62"/>
        <end position="86"/>
    </location>
</feature>
<dbReference type="InterPro" id="IPR004117">
    <property type="entry name" value="7tm6_olfct_rcpt"/>
</dbReference>
<keyword evidence="8 10" id="KW-0675">Receptor</keyword>
<feature type="transmembrane region" description="Helical" evidence="10">
    <location>
        <begin position="122"/>
        <end position="155"/>
    </location>
</feature>
<dbReference type="AlphaFoldDB" id="A0A6G1LP84"/>
<evidence type="ECO:0000256" key="9">
    <source>
        <dbReference type="ARBA" id="ARBA00023224"/>
    </source>
</evidence>
<evidence type="ECO:0000313" key="12">
    <source>
        <dbReference type="Proteomes" id="UP000479987"/>
    </source>
</evidence>
<protein>
    <recommendedName>
        <fullName evidence="10">Odorant receptor</fullName>
    </recommendedName>
</protein>
<comment type="similarity">
    <text evidence="10">Belongs to the insect chemoreceptor superfamily. Heteromeric odorant receptor channel (TC 1.A.69) family.</text>
</comment>
<dbReference type="EMBL" id="SGBU01000040">
    <property type="protein sequence ID" value="KAF3054372.1"/>
    <property type="molecule type" value="Genomic_DNA"/>
</dbReference>
<evidence type="ECO:0000256" key="3">
    <source>
        <dbReference type="ARBA" id="ARBA00022606"/>
    </source>
</evidence>
<dbReference type="GO" id="GO:0005886">
    <property type="term" value="C:plasma membrane"/>
    <property type="evidence" value="ECO:0007669"/>
    <property type="project" value="UniProtKB-SubCell"/>
</dbReference>
<feature type="transmembrane region" description="Helical" evidence="10">
    <location>
        <begin position="300"/>
        <end position="319"/>
    </location>
</feature>
<keyword evidence="7 10" id="KW-0472">Membrane</keyword>
<evidence type="ECO:0000256" key="6">
    <source>
        <dbReference type="ARBA" id="ARBA00022989"/>
    </source>
</evidence>
<dbReference type="GO" id="GO:0004984">
    <property type="term" value="F:olfactory receptor activity"/>
    <property type="evidence" value="ECO:0007669"/>
    <property type="project" value="InterPro"/>
</dbReference>
<keyword evidence="5 10" id="KW-0552">Olfaction</keyword>
<evidence type="ECO:0000256" key="1">
    <source>
        <dbReference type="ARBA" id="ARBA00004651"/>
    </source>
</evidence>
<evidence type="ECO:0000256" key="4">
    <source>
        <dbReference type="ARBA" id="ARBA00022692"/>
    </source>
</evidence>